<evidence type="ECO:0000256" key="2">
    <source>
        <dbReference type="SAM" id="MobiDB-lite"/>
    </source>
</evidence>
<protein>
    <submittedName>
        <fullName evidence="4">Deoxyguanosinetriphosphate triphosphohydrolase</fullName>
        <ecNumber evidence="4">3.1.5.1</ecNumber>
    </submittedName>
</protein>
<dbReference type="GO" id="GO:0006203">
    <property type="term" value="P:dGTP catabolic process"/>
    <property type="evidence" value="ECO:0007669"/>
    <property type="project" value="TreeGrafter"/>
</dbReference>
<dbReference type="InterPro" id="IPR003607">
    <property type="entry name" value="HD/PDEase_dom"/>
</dbReference>
<dbReference type="RefSeq" id="WP_077026407.1">
    <property type="nucleotide sequence ID" value="NZ_CP017641.1"/>
</dbReference>
<proteinExistence type="predicted"/>
<dbReference type="PANTHER" id="PTHR11373:SF32">
    <property type="entry name" value="DEOXYGUANOSINETRIPHOSPHATE TRIPHOSPHOHYDROLASE"/>
    <property type="match status" value="1"/>
</dbReference>
<dbReference type="InterPro" id="IPR050135">
    <property type="entry name" value="dGTPase-like"/>
</dbReference>
<keyword evidence="1 4" id="KW-0378">Hydrolase</keyword>
<name>A0A1P8WMC3_9PLAN</name>
<accession>A0A1P8WMC3</accession>
<dbReference type="OrthoDB" id="9803619at2"/>
<organism evidence="4 5">
    <name type="scientific">Fuerstiella marisgermanici</name>
    <dbReference type="NCBI Taxonomy" id="1891926"/>
    <lineage>
        <taxon>Bacteria</taxon>
        <taxon>Pseudomonadati</taxon>
        <taxon>Planctomycetota</taxon>
        <taxon>Planctomycetia</taxon>
        <taxon>Planctomycetales</taxon>
        <taxon>Planctomycetaceae</taxon>
        <taxon>Fuerstiella</taxon>
    </lineage>
</organism>
<dbReference type="EMBL" id="CP017641">
    <property type="protein sequence ID" value="APZ95212.1"/>
    <property type="molecule type" value="Genomic_DNA"/>
</dbReference>
<dbReference type="PANTHER" id="PTHR11373">
    <property type="entry name" value="DEOXYNUCLEOSIDE TRIPHOSPHATE TRIPHOSPHOHYDROLASE"/>
    <property type="match status" value="1"/>
</dbReference>
<dbReference type="PROSITE" id="PS51831">
    <property type="entry name" value="HD"/>
    <property type="match status" value="1"/>
</dbReference>
<dbReference type="EC" id="3.1.5.1" evidence="4"/>
<dbReference type="InterPro" id="IPR026875">
    <property type="entry name" value="PHydrolase_assoc_dom"/>
</dbReference>
<dbReference type="GO" id="GO:0008832">
    <property type="term" value="F:dGTPase activity"/>
    <property type="evidence" value="ECO:0007669"/>
    <property type="project" value="UniProtKB-EC"/>
</dbReference>
<dbReference type="InterPro" id="IPR006261">
    <property type="entry name" value="dGTPase"/>
</dbReference>
<sequence>MWQAFLSNKRIGSSRPAAPSDGLRSEFHKDYDRIIFSSAFRRLSDKTQVVPFPQSDYTRQRLTHSLEVSCVGRSLATSVYGMVRDEIGELVSQGDFEAIVAAACLAHDIGNPPFGHFGEKAIQDWATQRLAASEFDGLNDAERTDLTKFEGNAQSFRVLSRLQMSNRRGGMRLTAATLGALVKYPRPSHVAGTARYKKHGYFQDDAELFGEVFAAAGREPDEHGQFSRHPLALLSEAADDICYAIIDLEDGCKAGLISVAEALDILEDIRPDSTGSSDMPDSDRLSMGRAMVINELVQKSVDVFQAHLNEVLDGSFTGALIDHTPVVKPYKLAKTTAYERVFNSERVLELEAAGYRAIHGLMEILVAAALATSPNGLDKHILKLTRLTITDDMSVYQKLLACTDKVSGMTDRYCVDLFRKLSGHAIG</sequence>
<dbReference type="InterPro" id="IPR023293">
    <property type="entry name" value="dGTP_triP_hydro_central_sf"/>
</dbReference>
<feature type="region of interest" description="Disordered" evidence="2">
    <location>
        <begin position="1"/>
        <end position="22"/>
    </location>
</feature>
<dbReference type="KEGG" id="fmr:Fuma_04868"/>
<evidence type="ECO:0000313" key="5">
    <source>
        <dbReference type="Proteomes" id="UP000187735"/>
    </source>
</evidence>
<keyword evidence="5" id="KW-1185">Reference proteome</keyword>
<dbReference type="AlphaFoldDB" id="A0A1P8WMC3"/>
<evidence type="ECO:0000259" key="3">
    <source>
        <dbReference type="PROSITE" id="PS51831"/>
    </source>
</evidence>
<gene>
    <name evidence="4" type="primary">dgt</name>
    <name evidence="4" type="ORF">Fuma_04868</name>
</gene>
<reference evidence="4 5" key="1">
    <citation type="journal article" date="2016" name="Front. Microbiol.">
        <title>Fuerstia marisgermanicae gen. nov., sp. nov., an Unusual Member of the Phylum Planctomycetes from the German Wadden Sea.</title>
        <authorList>
            <person name="Kohn T."/>
            <person name="Heuer A."/>
            <person name="Jogler M."/>
            <person name="Vollmers J."/>
            <person name="Boedeker C."/>
            <person name="Bunk B."/>
            <person name="Rast P."/>
            <person name="Borchert D."/>
            <person name="Glockner I."/>
            <person name="Freese H.M."/>
            <person name="Klenk H.P."/>
            <person name="Overmann J."/>
            <person name="Kaster A.K."/>
            <person name="Rohde M."/>
            <person name="Wiegand S."/>
            <person name="Jogler C."/>
        </authorList>
    </citation>
    <scope>NUCLEOTIDE SEQUENCE [LARGE SCALE GENOMIC DNA]</scope>
    <source>
        <strain evidence="4 5">NH11</strain>
    </source>
</reference>
<dbReference type="InterPro" id="IPR006674">
    <property type="entry name" value="HD_domain"/>
</dbReference>
<feature type="domain" description="HD" evidence="3">
    <location>
        <begin position="61"/>
        <end position="244"/>
    </location>
</feature>
<dbReference type="Pfam" id="PF13286">
    <property type="entry name" value="HD_assoc"/>
    <property type="match status" value="1"/>
</dbReference>
<dbReference type="Pfam" id="PF01966">
    <property type="entry name" value="HD"/>
    <property type="match status" value="1"/>
</dbReference>
<dbReference type="NCBIfam" id="TIGR01353">
    <property type="entry name" value="dGTP_triPase"/>
    <property type="match status" value="1"/>
</dbReference>
<dbReference type="Gene3D" id="1.10.3410.10">
    <property type="entry name" value="putative deoxyguanosinetriphosphate triphosphohydrolase like domain"/>
    <property type="match status" value="1"/>
</dbReference>
<evidence type="ECO:0000313" key="4">
    <source>
        <dbReference type="EMBL" id="APZ95212.1"/>
    </source>
</evidence>
<dbReference type="Gene3D" id="1.10.3210.10">
    <property type="entry name" value="Hypothetical protein af1432"/>
    <property type="match status" value="1"/>
</dbReference>
<dbReference type="InterPro" id="IPR027432">
    <property type="entry name" value="dGTP_triphosphohydrolase_C"/>
</dbReference>
<dbReference type="Proteomes" id="UP000187735">
    <property type="component" value="Chromosome"/>
</dbReference>
<dbReference type="Gene3D" id="1.10.3550.10">
    <property type="entry name" value="eoxyguanosinetriphosphate triphosphohydrolase domain-like"/>
    <property type="match status" value="1"/>
</dbReference>
<dbReference type="SUPFAM" id="SSF109604">
    <property type="entry name" value="HD-domain/PDEase-like"/>
    <property type="match status" value="1"/>
</dbReference>
<evidence type="ECO:0000256" key="1">
    <source>
        <dbReference type="ARBA" id="ARBA00022801"/>
    </source>
</evidence>
<dbReference type="SMART" id="SM00471">
    <property type="entry name" value="HDc"/>
    <property type="match status" value="1"/>
</dbReference>
<dbReference type="STRING" id="1891926.Fuma_04868"/>